<dbReference type="Pfam" id="PF02463">
    <property type="entry name" value="SMC_N"/>
    <property type="match status" value="1"/>
</dbReference>
<evidence type="ECO:0000256" key="5">
    <source>
        <dbReference type="ARBA" id="ARBA00023125"/>
    </source>
</evidence>
<dbReference type="SMART" id="SM00968">
    <property type="entry name" value="SMC_hinge"/>
    <property type="match status" value="1"/>
</dbReference>
<evidence type="ECO:0000259" key="7">
    <source>
        <dbReference type="SMART" id="SM00968"/>
    </source>
</evidence>
<keyword evidence="3" id="KW-0067">ATP-binding</keyword>
<sequence>MKIKRLEIKGFKSFPDKTVLEFKPGITAVVGPNGCGKSNVLESIRWVMGEQRARILRGKKMEDVIFNGSETRKPVGMAEVQLVLSNTDGFGPVSMVDYDEIMIARRLFRDGDSQYELNNVPCRLSDVVDFFLDTGVGKNSYAIIEQGRVDMVVASKPEDRRVLIEEAAGINRYKSRKEAAIKKLEQTQQNLLRISDVISEVKRQSTALKRQASRAERYRKLTDQLRESDLAIHSWRCAELNGEIMRTQGFFEQERLQLSGSEASYSELSALLESERLEALETDGRLKESLEARHQVDVELTAVRGLAEKNKAGISQLSERRKRSAEELKALQEKLAEAGLRKDSLEKNRKDLSEETESASAELKQAFTEMRAADQGLNEERKRSERLKEDVFRALQESAQERNRLSSLAKRGKEIEVGLLKLQSEEESVASSLQKDKLENVQLGHSIQEAANQRAEEIRRKEKLSASRDELRRRIASMRESIVVTERQLAGAKARLGSLTEMQQDYRGYDEGVRFLMKTEDARSDGDLLGPLAEMIDVAPEFQRALTAALGERLGYLVVKSTRAAVDAANLLKESGAGRSGFLPLSPKLEGKADCCSRPENVPCMRELVNVRDWCADLAGFLLNRSFLVDDVETAIQLWGREGLFVDLVTRSGEILTRHGEFIGGTEDSRRDEIFDKRREIEDLQKSVLKMGESLDRLRASFDTAESEEKNLSTDLDLCRTTVNELSLKESSFRKDKERLESAIEGHKRRQSVLSLEIEALTKERQGLEDQFKNTEAKASDIESRRLDLERQKEEASRKAEELHAVAREKSRSTGELRVRLAQFEERKRSLDREFQSLTETLQQYAARVSGLTRDISHATEDEKTLSEELQISLAREQELL</sequence>
<accession>A0A9D6V3T6</accession>
<dbReference type="NCBIfam" id="TIGR02168">
    <property type="entry name" value="SMC_prok_B"/>
    <property type="match status" value="1"/>
</dbReference>
<dbReference type="InterPro" id="IPR011890">
    <property type="entry name" value="SMC_prok"/>
</dbReference>
<comment type="caution">
    <text evidence="8">The sequence shown here is derived from an EMBL/GenBank/DDBJ whole genome shotgun (WGS) entry which is preliminary data.</text>
</comment>
<dbReference type="PANTHER" id="PTHR43977">
    <property type="entry name" value="STRUCTURAL MAINTENANCE OF CHROMOSOMES PROTEIN 3"/>
    <property type="match status" value="1"/>
</dbReference>
<dbReference type="SUPFAM" id="SSF57997">
    <property type="entry name" value="Tropomyosin"/>
    <property type="match status" value="1"/>
</dbReference>
<evidence type="ECO:0000256" key="1">
    <source>
        <dbReference type="ARBA" id="ARBA00022490"/>
    </source>
</evidence>
<dbReference type="GO" id="GO:0016887">
    <property type="term" value="F:ATP hydrolysis activity"/>
    <property type="evidence" value="ECO:0007669"/>
    <property type="project" value="InterPro"/>
</dbReference>
<reference evidence="8" key="1">
    <citation type="submission" date="2020-07" db="EMBL/GenBank/DDBJ databases">
        <title>Huge and variable diversity of episymbiotic CPR bacteria and DPANN archaea in groundwater ecosystems.</title>
        <authorList>
            <person name="He C.Y."/>
            <person name="Keren R."/>
            <person name="Whittaker M."/>
            <person name="Farag I.F."/>
            <person name="Doudna J."/>
            <person name="Cate J.H.D."/>
            <person name="Banfield J.F."/>
        </authorList>
    </citation>
    <scope>NUCLEOTIDE SEQUENCE</scope>
    <source>
        <strain evidence="8">NC_groundwater_1664_Pr3_B-0.1um_52_9</strain>
    </source>
</reference>
<dbReference type="InterPro" id="IPR010935">
    <property type="entry name" value="SMC_hinge"/>
</dbReference>
<keyword evidence="4 6" id="KW-0175">Coiled coil</keyword>
<dbReference type="InterPro" id="IPR024704">
    <property type="entry name" value="SMC"/>
</dbReference>
<dbReference type="GO" id="GO:0003677">
    <property type="term" value="F:DNA binding"/>
    <property type="evidence" value="ECO:0007669"/>
    <property type="project" value="UniProtKB-KW"/>
</dbReference>
<dbReference type="EMBL" id="JACRDE010000420">
    <property type="protein sequence ID" value="MBI5251014.1"/>
    <property type="molecule type" value="Genomic_DNA"/>
</dbReference>
<feature type="coiled-coil region" evidence="6">
    <location>
        <begin position="751"/>
        <end position="848"/>
    </location>
</feature>
<protein>
    <submittedName>
        <fullName evidence="8">Chromosome segregation protein SMC</fullName>
    </submittedName>
</protein>
<dbReference type="InterPro" id="IPR003395">
    <property type="entry name" value="RecF/RecN/SMC_N"/>
</dbReference>
<dbReference type="Gene3D" id="3.40.50.300">
    <property type="entry name" value="P-loop containing nucleotide triphosphate hydrolases"/>
    <property type="match status" value="1"/>
</dbReference>
<feature type="domain" description="SMC hinge" evidence="7">
    <location>
        <begin position="526"/>
        <end position="639"/>
    </location>
</feature>
<evidence type="ECO:0000256" key="3">
    <source>
        <dbReference type="ARBA" id="ARBA00022840"/>
    </source>
</evidence>
<keyword evidence="2" id="KW-0547">Nucleotide-binding</keyword>
<evidence type="ECO:0000313" key="9">
    <source>
        <dbReference type="Proteomes" id="UP000807825"/>
    </source>
</evidence>
<feature type="coiled-coil region" evidence="6">
    <location>
        <begin position="314"/>
        <end position="397"/>
    </location>
</feature>
<dbReference type="Gene3D" id="3.30.70.1620">
    <property type="match status" value="1"/>
</dbReference>
<dbReference type="Gene3D" id="1.20.1060.20">
    <property type="match status" value="1"/>
</dbReference>
<feature type="non-terminal residue" evidence="8">
    <location>
        <position position="881"/>
    </location>
</feature>
<name>A0A9D6V3T6_9BACT</name>
<feature type="coiled-coil region" evidence="6">
    <location>
        <begin position="170"/>
        <end position="204"/>
    </location>
</feature>
<dbReference type="InterPro" id="IPR036277">
    <property type="entry name" value="SMC_hinge_sf"/>
</dbReference>
<dbReference type="SUPFAM" id="SSF75553">
    <property type="entry name" value="Smc hinge domain"/>
    <property type="match status" value="1"/>
</dbReference>
<dbReference type="Pfam" id="PF06470">
    <property type="entry name" value="SMC_hinge"/>
    <property type="match status" value="1"/>
</dbReference>
<keyword evidence="5" id="KW-0238">DNA-binding</keyword>
<dbReference type="GO" id="GO:0005694">
    <property type="term" value="C:chromosome"/>
    <property type="evidence" value="ECO:0007669"/>
    <property type="project" value="InterPro"/>
</dbReference>
<feature type="coiled-coil region" evidence="6">
    <location>
        <begin position="447"/>
        <end position="488"/>
    </location>
</feature>
<dbReference type="AlphaFoldDB" id="A0A9D6V3T6"/>
<dbReference type="GO" id="GO:0005524">
    <property type="term" value="F:ATP binding"/>
    <property type="evidence" value="ECO:0007669"/>
    <property type="project" value="UniProtKB-KW"/>
</dbReference>
<dbReference type="InterPro" id="IPR027417">
    <property type="entry name" value="P-loop_NTPase"/>
</dbReference>
<proteinExistence type="predicted"/>
<dbReference type="GO" id="GO:0030261">
    <property type="term" value="P:chromosome condensation"/>
    <property type="evidence" value="ECO:0007669"/>
    <property type="project" value="InterPro"/>
</dbReference>
<dbReference type="GO" id="GO:0007062">
    <property type="term" value="P:sister chromatid cohesion"/>
    <property type="evidence" value="ECO:0007669"/>
    <property type="project" value="InterPro"/>
</dbReference>
<dbReference type="Proteomes" id="UP000807825">
    <property type="component" value="Unassembled WGS sequence"/>
</dbReference>
<evidence type="ECO:0000256" key="6">
    <source>
        <dbReference type="SAM" id="Coils"/>
    </source>
</evidence>
<evidence type="ECO:0000256" key="4">
    <source>
        <dbReference type="ARBA" id="ARBA00023054"/>
    </source>
</evidence>
<evidence type="ECO:0000313" key="8">
    <source>
        <dbReference type="EMBL" id="MBI5251014.1"/>
    </source>
</evidence>
<dbReference type="SUPFAM" id="SSF52540">
    <property type="entry name" value="P-loop containing nucleoside triphosphate hydrolases"/>
    <property type="match status" value="1"/>
</dbReference>
<organism evidence="8 9">
    <name type="scientific">Desulfomonile tiedjei</name>
    <dbReference type="NCBI Taxonomy" id="2358"/>
    <lineage>
        <taxon>Bacteria</taxon>
        <taxon>Pseudomonadati</taxon>
        <taxon>Thermodesulfobacteriota</taxon>
        <taxon>Desulfomonilia</taxon>
        <taxon>Desulfomonilales</taxon>
        <taxon>Desulfomonilaceae</taxon>
        <taxon>Desulfomonile</taxon>
    </lineage>
</organism>
<dbReference type="PIRSF" id="PIRSF005719">
    <property type="entry name" value="SMC"/>
    <property type="match status" value="1"/>
</dbReference>
<evidence type="ECO:0000256" key="2">
    <source>
        <dbReference type="ARBA" id="ARBA00022741"/>
    </source>
</evidence>
<keyword evidence="1" id="KW-0963">Cytoplasm</keyword>
<gene>
    <name evidence="8" type="primary">smc</name>
    <name evidence="8" type="ORF">HY912_16110</name>
</gene>